<sequence length="91" mass="10253">MQRCRLSLKPYPLLMRLSTTPFRFALNTFLLPLPLFVWAGPSPSDLGLGQTLPDGPGQVILGLRSFGCITEFGEMTKLDRLRSWRMAVTKK</sequence>
<comment type="caution">
    <text evidence="1">The sequence shown here is derived from an EMBL/GenBank/DDBJ whole genome shotgun (WGS) entry which is preliminary data.</text>
</comment>
<protein>
    <submittedName>
        <fullName evidence="1">Uncharacterized protein</fullName>
    </submittedName>
</protein>
<evidence type="ECO:0000313" key="1">
    <source>
        <dbReference type="EMBL" id="PQM35870.1"/>
    </source>
</evidence>
<gene>
    <name evidence="1" type="ORF">Pyn_22154</name>
</gene>
<reference evidence="1 2" key="1">
    <citation type="submission" date="2018-02" db="EMBL/GenBank/DDBJ databases">
        <title>Draft genome of wild Prunus yedoensis var. nudiflora.</title>
        <authorList>
            <person name="Baek S."/>
            <person name="Kim J.-H."/>
            <person name="Choi K."/>
            <person name="Kim G.-B."/>
            <person name="Cho A."/>
            <person name="Jang H."/>
            <person name="Shin C.-H."/>
            <person name="Yu H.-J."/>
            <person name="Mun J.-H."/>
        </authorList>
    </citation>
    <scope>NUCLEOTIDE SEQUENCE [LARGE SCALE GENOMIC DNA]</scope>
    <source>
        <strain evidence="2">cv. Jeju island</strain>
        <tissue evidence="1">Leaf</tissue>
    </source>
</reference>
<evidence type="ECO:0000313" key="2">
    <source>
        <dbReference type="Proteomes" id="UP000250321"/>
    </source>
</evidence>
<name>A0A314UEY0_PRUYE</name>
<organism evidence="1 2">
    <name type="scientific">Prunus yedoensis var. nudiflora</name>
    <dbReference type="NCBI Taxonomy" id="2094558"/>
    <lineage>
        <taxon>Eukaryota</taxon>
        <taxon>Viridiplantae</taxon>
        <taxon>Streptophyta</taxon>
        <taxon>Embryophyta</taxon>
        <taxon>Tracheophyta</taxon>
        <taxon>Spermatophyta</taxon>
        <taxon>Magnoliopsida</taxon>
        <taxon>eudicotyledons</taxon>
        <taxon>Gunneridae</taxon>
        <taxon>Pentapetalae</taxon>
        <taxon>rosids</taxon>
        <taxon>fabids</taxon>
        <taxon>Rosales</taxon>
        <taxon>Rosaceae</taxon>
        <taxon>Amygdaloideae</taxon>
        <taxon>Amygdaleae</taxon>
        <taxon>Prunus</taxon>
    </lineage>
</organism>
<dbReference type="OrthoDB" id="10388863at2759"/>
<proteinExistence type="predicted"/>
<dbReference type="Proteomes" id="UP000250321">
    <property type="component" value="Unassembled WGS sequence"/>
</dbReference>
<dbReference type="EMBL" id="PJQY01003615">
    <property type="protein sequence ID" value="PQM35870.1"/>
    <property type="molecule type" value="Genomic_DNA"/>
</dbReference>
<keyword evidence="2" id="KW-1185">Reference proteome</keyword>
<accession>A0A314UEY0</accession>
<dbReference type="AlphaFoldDB" id="A0A314UEY0"/>